<organism evidence="3">
    <name type="scientific">Nonomuraea gerenzanensis</name>
    <dbReference type="NCBI Taxonomy" id="93944"/>
    <lineage>
        <taxon>Bacteria</taxon>
        <taxon>Bacillati</taxon>
        <taxon>Actinomycetota</taxon>
        <taxon>Actinomycetes</taxon>
        <taxon>Streptosporangiales</taxon>
        <taxon>Streptosporangiaceae</taxon>
        <taxon>Nonomuraea</taxon>
    </lineage>
</organism>
<evidence type="ECO:0000313" key="3">
    <source>
        <dbReference type="EMBL" id="SBO93060.1"/>
    </source>
</evidence>
<dbReference type="EMBL" id="LT559118">
    <property type="protein sequence ID" value="SBO93060.1"/>
    <property type="molecule type" value="Genomic_DNA"/>
</dbReference>
<name>A0A1M4E2S5_9ACTN</name>
<sequence length="45" mass="4912">MHPEDLGKVIGRGGRTAKALRTVVNALADGKYVRVDLLDLHEAVR</sequence>
<dbReference type="SUPFAM" id="SSF54814">
    <property type="entry name" value="Prokaryotic type KH domain (KH-domain type II)"/>
    <property type="match status" value="1"/>
</dbReference>
<dbReference type="InterPro" id="IPR015946">
    <property type="entry name" value="KH_dom-like_a/b"/>
</dbReference>
<evidence type="ECO:0000256" key="1">
    <source>
        <dbReference type="ARBA" id="ARBA00022884"/>
    </source>
</evidence>
<dbReference type="AlphaFoldDB" id="A0A1M4E2S5"/>
<dbReference type="Pfam" id="PF13083">
    <property type="entry name" value="KH_KhpA-B"/>
    <property type="match status" value="1"/>
</dbReference>
<proteinExistence type="predicted"/>
<protein>
    <submittedName>
        <fullName evidence="3">KH domain RNA binding protein YlqC</fullName>
    </submittedName>
</protein>
<dbReference type="InterPro" id="IPR009019">
    <property type="entry name" value="KH_sf_prok-type"/>
</dbReference>
<gene>
    <name evidence="3" type="ORF">BN4615_P2574</name>
</gene>
<evidence type="ECO:0000256" key="2">
    <source>
        <dbReference type="PROSITE-ProRule" id="PRU00117"/>
    </source>
</evidence>
<keyword evidence="1 2" id="KW-0694">RNA-binding</keyword>
<dbReference type="PROSITE" id="PS50084">
    <property type="entry name" value="KH_TYPE_1"/>
    <property type="match status" value="1"/>
</dbReference>
<dbReference type="Gene3D" id="3.30.300.20">
    <property type="match status" value="1"/>
</dbReference>
<accession>A0A1M4E2S5</accession>
<reference evidence="3" key="1">
    <citation type="submission" date="2016-04" db="EMBL/GenBank/DDBJ databases">
        <authorList>
            <person name="Evans L.H."/>
            <person name="Alamgir A."/>
            <person name="Owens N."/>
            <person name="Weber N.D."/>
            <person name="Virtaneva K."/>
            <person name="Barbian K."/>
            <person name="Babar A."/>
            <person name="Rosenke K."/>
        </authorList>
    </citation>
    <scope>NUCLEOTIDE SEQUENCE</scope>
    <source>
        <strain evidence="3">Nono1</strain>
    </source>
</reference>
<dbReference type="GO" id="GO:0003723">
    <property type="term" value="F:RNA binding"/>
    <property type="evidence" value="ECO:0007669"/>
    <property type="project" value="UniProtKB-UniRule"/>
</dbReference>